<feature type="domain" description="RRM" evidence="4">
    <location>
        <begin position="141"/>
        <end position="223"/>
    </location>
</feature>
<dbReference type="AlphaFoldDB" id="A0A2K3D1S7"/>
<feature type="domain" description="RRM" evidence="4">
    <location>
        <begin position="238"/>
        <end position="332"/>
    </location>
</feature>
<feature type="domain" description="RRM" evidence="4">
    <location>
        <begin position="27"/>
        <end position="108"/>
    </location>
</feature>
<dbReference type="GO" id="GO:0003723">
    <property type="term" value="F:RNA binding"/>
    <property type="evidence" value="ECO:0007669"/>
    <property type="project" value="UniProtKB-UniRule"/>
</dbReference>
<keyword evidence="1" id="KW-0677">Repeat</keyword>
<keyword evidence="6" id="KW-1185">Reference proteome</keyword>
<evidence type="ECO:0000256" key="3">
    <source>
        <dbReference type="PROSITE-ProRule" id="PRU00176"/>
    </source>
</evidence>
<accession>A0A2K3D1S7</accession>
<dbReference type="CDD" id="cd12254">
    <property type="entry name" value="RRM_hnRNPH_ESRPs_RBM12_like"/>
    <property type="match status" value="3"/>
</dbReference>
<dbReference type="PANTHER" id="PTHR13976">
    <property type="entry name" value="HETEROGENEOUS NUCLEAR RIBONUCLEOPROTEIN-RELATED"/>
    <property type="match status" value="1"/>
</dbReference>
<dbReference type="InterPro" id="IPR000504">
    <property type="entry name" value="RRM_dom"/>
</dbReference>
<dbReference type="GeneID" id="5726080"/>
<dbReference type="InterPro" id="IPR012677">
    <property type="entry name" value="Nucleotide-bd_a/b_plait_sf"/>
</dbReference>
<dbReference type="EMBL" id="CM008973">
    <property type="protein sequence ID" value="PNW74484.1"/>
    <property type="molecule type" value="Genomic_DNA"/>
</dbReference>
<dbReference type="PROSITE" id="PS50102">
    <property type="entry name" value="RRM"/>
    <property type="match status" value="3"/>
</dbReference>
<dbReference type="Proteomes" id="UP000006906">
    <property type="component" value="Chromosome 12"/>
</dbReference>
<evidence type="ECO:0000259" key="4">
    <source>
        <dbReference type="PROSITE" id="PS50102"/>
    </source>
</evidence>
<dbReference type="SUPFAM" id="SSF54928">
    <property type="entry name" value="RNA-binding domain, RBD"/>
    <property type="match status" value="2"/>
</dbReference>
<dbReference type="Gramene" id="PNW74484">
    <property type="protein sequence ID" value="PNW74484"/>
    <property type="gene ID" value="CHLRE_12g494550v5"/>
</dbReference>
<dbReference type="Gene3D" id="3.30.70.330">
    <property type="match status" value="3"/>
</dbReference>
<gene>
    <name evidence="5" type="ORF">CHLRE_12g494550v5</name>
</gene>
<dbReference type="InterPro" id="IPR050666">
    <property type="entry name" value="ESRP"/>
</dbReference>
<dbReference type="KEGG" id="cre:CHLRE_12g494550v5"/>
<dbReference type="ExpressionAtlas" id="A0A2K3D1S7">
    <property type="expression patterns" value="baseline and differential"/>
</dbReference>
<dbReference type="RefSeq" id="XP_042917932.1">
    <property type="nucleotide sequence ID" value="XM_043067978.1"/>
</dbReference>
<proteinExistence type="predicted"/>
<protein>
    <recommendedName>
        <fullName evidence="4">RRM domain-containing protein</fullName>
    </recommendedName>
</protein>
<sequence>MLSASVPHALPPAASAAPITSLPQDGSVVKMKGLPFKGSKEDIIKFFAGFSLRTEHVFLRKHPDGRPNGEAFVVFENSDEARRATQKDRETFGEKFGDRYVRVYPTLDSDIPDMQAAVAQAQAQEHTQGGGGHNHGAHTDSVVKIKSLPFDATQLDIIQFFDAYKLKPNGVQLVVRSDNKPTGEAFVDFETPEEAQRSIKEKDHKVFSEKFGDRYVRLIQVSRKEMQATLALRFGGEGVLKMKGIPFKATAMDVRKFFANYKIKPEGVSFIMHADGRPTGMAFIEFETPQEAVRAMEKDRAKFGPEYGDRFCMLQLVGRHEMEKVTLQRENENTANKLLNGINVLQAAALATQAAFSNPALQPILMGSTAPWLNPIYQGMGLVNPATANSAATAAALAANAQLQVPQAPPPNPMLDPSGLSAGPYGAQLQQGPQGLVNGAAALSLLQQQQAQVALQHQQQDPSGGWALDPATAAASNLQLFYQNAAAAGQPDWARAAAAAAAAADPRHAAFASRNAMRAPPSLAAAAGLGGFVKGGAPHPVGHMGPDLTVIQAAAAAAAAAGTSQLPSGATLGKPLGMPPPAALRGGAGLSAPLASINPAAMASMGLAASAAGISGGLPGLPRTVSDSATVAAAAALAAAGGAVL</sequence>
<dbReference type="OrthoDB" id="431068at2759"/>
<dbReference type="SMART" id="SM00360">
    <property type="entry name" value="RRM"/>
    <property type="match status" value="3"/>
</dbReference>
<evidence type="ECO:0000313" key="6">
    <source>
        <dbReference type="Proteomes" id="UP000006906"/>
    </source>
</evidence>
<dbReference type="GO" id="GO:1990904">
    <property type="term" value="C:ribonucleoprotein complex"/>
    <property type="evidence" value="ECO:0000318"/>
    <property type="project" value="GO_Central"/>
</dbReference>
<evidence type="ECO:0000256" key="1">
    <source>
        <dbReference type="ARBA" id="ARBA00022737"/>
    </source>
</evidence>
<keyword evidence="2 3" id="KW-0694">RNA-binding</keyword>
<reference evidence="5 6" key="1">
    <citation type="journal article" date="2007" name="Science">
        <title>The Chlamydomonas genome reveals the evolution of key animal and plant functions.</title>
        <authorList>
            <person name="Merchant S.S."/>
            <person name="Prochnik S.E."/>
            <person name="Vallon O."/>
            <person name="Harris E.H."/>
            <person name="Karpowicz S.J."/>
            <person name="Witman G.B."/>
            <person name="Terry A."/>
            <person name="Salamov A."/>
            <person name="Fritz-Laylin L.K."/>
            <person name="Marechal-Drouard L."/>
            <person name="Marshall W.F."/>
            <person name="Qu L.H."/>
            <person name="Nelson D.R."/>
            <person name="Sanderfoot A.A."/>
            <person name="Spalding M.H."/>
            <person name="Kapitonov V.V."/>
            <person name="Ren Q."/>
            <person name="Ferris P."/>
            <person name="Lindquist E."/>
            <person name="Shapiro H."/>
            <person name="Lucas S.M."/>
            <person name="Grimwood J."/>
            <person name="Schmutz J."/>
            <person name="Cardol P."/>
            <person name="Cerutti H."/>
            <person name="Chanfreau G."/>
            <person name="Chen C.L."/>
            <person name="Cognat V."/>
            <person name="Croft M.T."/>
            <person name="Dent R."/>
            <person name="Dutcher S."/>
            <person name="Fernandez E."/>
            <person name="Fukuzawa H."/>
            <person name="Gonzalez-Ballester D."/>
            <person name="Gonzalez-Halphen D."/>
            <person name="Hallmann A."/>
            <person name="Hanikenne M."/>
            <person name="Hippler M."/>
            <person name="Inwood W."/>
            <person name="Jabbari K."/>
            <person name="Kalanon M."/>
            <person name="Kuras R."/>
            <person name="Lefebvre P.A."/>
            <person name="Lemaire S.D."/>
            <person name="Lobanov A.V."/>
            <person name="Lohr M."/>
            <person name="Manuell A."/>
            <person name="Meier I."/>
            <person name="Mets L."/>
            <person name="Mittag M."/>
            <person name="Mittelmeier T."/>
            <person name="Moroney J.V."/>
            <person name="Moseley J."/>
            <person name="Napoli C."/>
            <person name="Nedelcu A.M."/>
            <person name="Niyogi K."/>
            <person name="Novoselov S.V."/>
            <person name="Paulsen I.T."/>
            <person name="Pazour G."/>
            <person name="Purton S."/>
            <person name="Ral J.P."/>
            <person name="Riano-Pachon D.M."/>
            <person name="Riekhof W."/>
            <person name="Rymarquis L."/>
            <person name="Schroda M."/>
            <person name="Stern D."/>
            <person name="Umen J."/>
            <person name="Willows R."/>
            <person name="Wilson N."/>
            <person name="Zimmer S.L."/>
            <person name="Allmer J."/>
            <person name="Balk J."/>
            <person name="Bisova K."/>
            <person name="Chen C.J."/>
            <person name="Elias M."/>
            <person name="Gendler K."/>
            <person name="Hauser C."/>
            <person name="Lamb M.R."/>
            <person name="Ledford H."/>
            <person name="Long J.C."/>
            <person name="Minagawa J."/>
            <person name="Page M.D."/>
            <person name="Pan J."/>
            <person name="Pootakham W."/>
            <person name="Roje S."/>
            <person name="Rose A."/>
            <person name="Stahlberg E."/>
            <person name="Terauchi A.M."/>
            <person name="Yang P."/>
            <person name="Ball S."/>
            <person name="Bowler C."/>
            <person name="Dieckmann C.L."/>
            <person name="Gladyshev V.N."/>
            <person name="Green P."/>
            <person name="Jorgensen R."/>
            <person name="Mayfield S."/>
            <person name="Mueller-Roeber B."/>
            <person name="Rajamani S."/>
            <person name="Sayre R.T."/>
            <person name="Brokstein P."/>
            <person name="Dubchak I."/>
            <person name="Goodstein D."/>
            <person name="Hornick L."/>
            <person name="Huang Y.W."/>
            <person name="Jhaveri J."/>
            <person name="Luo Y."/>
            <person name="Martinez D."/>
            <person name="Ngau W.C."/>
            <person name="Otillar B."/>
            <person name="Poliakov A."/>
            <person name="Porter A."/>
            <person name="Szajkowski L."/>
            <person name="Werner G."/>
            <person name="Zhou K."/>
            <person name="Grigoriev I.V."/>
            <person name="Rokhsar D.S."/>
            <person name="Grossman A.R."/>
        </authorList>
    </citation>
    <scope>NUCLEOTIDE SEQUENCE [LARGE SCALE GENOMIC DNA]</scope>
    <source>
        <strain evidence="6">CC-503</strain>
    </source>
</reference>
<evidence type="ECO:0000256" key="2">
    <source>
        <dbReference type="ARBA" id="ARBA00022884"/>
    </source>
</evidence>
<dbReference type="STRING" id="3055.A0A2K3D1S7"/>
<dbReference type="InterPro" id="IPR035979">
    <property type="entry name" value="RBD_domain_sf"/>
</dbReference>
<dbReference type="Pfam" id="PF00076">
    <property type="entry name" value="RRM_1"/>
    <property type="match status" value="3"/>
</dbReference>
<dbReference type="InParanoid" id="A0A2K3D1S7"/>
<name>A0A2K3D1S7_CHLRE</name>
<evidence type="ECO:0000313" key="5">
    <source>
        <dbReference type="EMBL" id="PNW74484.1"/>
    </source>
</evidence>
<organism evidence="5 6">
    <name type="scientific">Chlamydomonas reinhardtii</name>
    <name type="common">Chlamydomonas smithii</name>
    <dbReference type="NCBI Taxonomy" id="3055"/>
    <lineage>
        <taxon>Eukaryota</taxon>
        <taxon>Viridiplantae</taxon>
        <taxon>Chlorophyta</taxon>
        <taxon>core chlorophytes</taxon>
        <taxon>Chlorophyceae</taxon>
        <taxon>CS clade</taxon>
        <taxon>Chlamydomonadales</taxon>
        <taxon>Chlamydomonadaceae</taxon>
        <taxon>Chlamydomonas</taxon>
    </lineage>
</organism>